<evidence type="ECO:0000313" key="2">
    <source>
        <dbReference type="EMBL" id="MDN4480548.1"/>
    </source>
</evidence>
<evidence type="ECO:0000313" key="3">
    <source>
        <dbReference type="Proteomes" id="UP001172708"/>
    </source>
</evidence>
<name>A0ABT8GGJ3_9MICO</name>
<dbReference type="EMBL" id="JAUHQA010000001">
    <property type="protein sequence ID" value="MDN4480548.1"/>
    <property type="molecule type" value="Genomic_DNA"/>
</dbReference>
<proteinExistence type="predicted"/>
<gene>
    <name evidence="2" type="ORF">QQX02_06395</name>
</gene>
<feature type="region of interest" description="Disordered" evidence="1">
    <location>
        <begin position="1"/>
        <end position="20"/>
    </location>
</feature>
<dbReference type="Proteomes" id="UP001172708">
    <property type="component" value="Unassembled WGS sequence"/>
</dbReference>
<accession>A0ABT8GGJ3</accession>
<reference evidence="2" key="1">
    <citation type="submission" date="2023-06" db="EMBL/GenBank/DDBJ databases">
        <title>Egi l300058.</title>
        <authorList>
            <person name="Gao L."/>
            <person name="Fang B.-Z."/>
            <person name="Li W.-J."/>
        </authorList>
    </citation>
    <scope>NUCLEOTIDE SEQUENCE</scope>
    <source>
        <strain evidence="2">EGI L300058</strain>
    </source>
</reference>
<organism evidence="2 3">
    <name type="scientific">Demequina muriae</name>
    <dbReference type="NCBI Taxonomy" id="3051664"/>
    <lineage>
        <taxon>Bacteria</taxon>
        <taxon>Bacillati</taxon>
        <taxon>Actinomycetota</taxon>
        <taxon>Actinomycetes</taxon>
        <taxon>Micrococcales</taxon>
        <taxon>Demequinaceae</taxon>
        <taxon>Demequina</taxon>
    </lineage>
</organism>
<comment type="caution">
    <text evidence="2">The sequence shown here is derived from an EMBL/GenBank/DDBJ whole genome shotgun (WGS) entry which is preliminary data.</text>
</comment>
<dbReference type="RefSeq" id="WP_301141968.1">
    <property type="nucleotide sequence ID" value="NZ_JAUHQA010000001.1"/>
</dbReference>
<keyword evidence="3" id="KW-1185">Reference proteome</keyword>
<protein>
    <submittedName>
        <fullName evidence="2">Uncharacterized protein</fullName>
    </submittedName>
</protein>
<sequence>MEQNTASTATLTHAGNSQAISGAHGYSDHCRLIAADVDHDRPIATLRFAASR</sequence>
<evidence type="ECO:0000256" key="1">
    <source>
        <dbReference type="SAM" id="MobiDB-lite"/>
    </source>
</evidence>